<organism evidence="9 10">
    <name type="scientific">Inconstantimicrobium porci</name>
    <dbReference type="NCBI Taxonomy" id="2652291"/>
    <lineage>
        <taxon>Bacteria</taxon>
        <taxon>Bacillati</taxon>
        <taxon>Bacillota</taxon>
        <taxon>Clostridia</taxon>
        <taxon>Eubacteriales</taxon>
        <taxon>Clostridiaceae</taxon>
        <taxon>Inconstantimicrobium</taxon>
    </lineage>
</organism>
<keyword evidence="4" id="KW-0564">Palmitate</keyword>
<dbReference type="PIRSF" id="PIRSF002854">
    <property type="entry name" value="MetQ"/>
    <property type="match status" value="1"/>
</dbReference>
<evidence type="ECO:0000313" key="9">
    <source>
        <dbReference type="EMBL" id="MSR91807.1"/>
    </source>
</evidence>
<dbReference type="InterPro" id="IPR004872">
    <property type="entry name" value="Lipoprotein_NlpA"/>
</dbReference>
<evidence type="ECO:0000256" key="3">
    <source>
        <dbReference type="ARBA" id="ARBA00023136"/>
    </source>
</evidence>
<comment type="subcellular location">
    <subcellularLocation>
        <location evidence="1">Membrane</location>
        <topology evidence="1">Lipid-anchor</topology>
    </subcellularLocation>
</comment>
<reference evidence="9 10" key="1">
    <citation type="submission" date="2019-08" db="EMBL/GenBank/DDBJ databases">
        <title>In-depth cultivation of the pig gut microbiome towards novel bacterial diversity and tailored functional studies.</title>
        <authorList>
            <person name="Wylensek D."/>
            <person name="Hitch T.C.A."/>
            <person name="Clavel T."/>
        </authorList>
    </citation>
    <scope>NUCLEOTIDE SEQUENCE [LARGE SCALE GENOMIC DNA]</scope>
    <source>
        <strain evidence="9 10">WCA-383-APC-5B</strain>
    </source>
</reference>
<keyword evidence="5 6" id="KW-0449">Lipoprotein</keyword>
<protein>
    <recommendedName>
        <fullName evidence="6">Lipoprotein</fullName>
    </recommendedName>
</protein>
<keyword evidence="2 8" id="KW-0732">Signal</keyword>
<feature type="lipid moiety-binding region" description="S-diacylglycerol cysteine" evidence="7">
    <location>
        <position position="22"/>
    </location>
</feature>
<keyword evidence="10" id="KW-1185">Reference proteome</keyword>
<dbReference type="PROSITE" id="PS51257">
    <property type="entry name" value="PROKAR_LIPOPROTEIN"/>
    <property type="match status" value="1"/>
</dbReference>
<feature type="signal peptide" evidence="8">
    <location>
        <begin position="1"/>
        <end position="22"/>
    </location>
</feature>
<evidence type="ECO:0000256" key="2">
    <source>
        <dbReference type="ARBA" id="ARBA00022729"/>
    </source>
</evidence>
<evidence type="ECO:0000256" key="7">
    <source>
        <dbReference type="PIRSR" id="PIRSR002854-1"/>
    </source>
</evidence>
<proteinExistence type="inferred from homology"/>
<evidence type="ECO:0000256" key="5">
    <source>
        <dbReference type="ARBA" id="ARBA00023288"/>
    </source>
</evidence>
<accession>A0A7X2MZ69</accession>
<dbReference type="EMBL" id="VULX01000016">
    <property type="protein sequence ID" value="MSR91807.1"/>
    <property type="molecule type" value="Genomic_DNA"/>
</dbReference>
<dbReference type="Pfam" id="PF03180">
    <property type="entry name" value="Lipoprotein_9"/>
    <property type="match status" value="1"/>
</dbReference>
<evidence type="ECO:0000256" key="4">
    <source>
        <dbReference type="ARBA" id="ARBA00023139"/>
    </source>
</evidence>
<dbReference type="CDD" id="cd13597">
    <property type="entry name" value="PBP2_lipoprotein_Tp32"/>
    <property type="match status" value="1"/>
</dbReference>
<evidence type="ECO:0000256" key="6">
    <source>
        <dbReference type="PIRNR" id="PIRNR002854"/>
    </source>
</evidence>
<evidence type="ECO:0000256" key="8">
    <source>
        <dbReference type="SAM" id="SignalP"/>
    </source>
</evidence>
<evidence type="ECO:0000256" key="1">
    <source>
        <dbReference type="ARBA" id="ARBA00004635"/>
    </source>
</evidence>
<dbReference type="PANTHER" id="PTHR30429">
    <property type="entry name" value="D-METHIONINE-BINDING LIPOPROTEIN METQ"/>
    <property type="match status" value="1"/>
</dbReference>
<dbReference type="GO" id="GO:0016020">
    <property type="term" value="C:membrane"/>
    <property type="evidence" value="ECO:0007669"/>
    <property type="project" value="UniProtKB-SubCell"/>
</dbReference>
<dbReference type="RefSeq" id="WP_154531704.1">
    <property type="nucleotide sequence ID" value="NZ_JAXFSD010000034.1"/>
</dbReference>
<dbReference type="Proteomes" id="UP000460287">
    <property type="component" value="Unassembled WGS sequence"/>
</dbReference>
<gene>
    <name evidence="9" type="ORF">FYJ33_10430</name>
</gene>
<dbReference type="SUPFAM" id="SSF53850">
    <property type="entry name" value="Periplasmic binding protein-like II"/>
    <property type="match status" value="1"/>
</dbReference>
<keyword evidence="3" id="KW-0472">Membrane</keyword>
<dbReference type="PANTHER" id="PTHR30429:SF0">
    <property type="entry name" value="METHIONINE-BINDING LIPOPROTEIN METQ"/>
    <property type="match status" value="1"/>
</dbReference>
<feature type="chain" id="PRO_5038591055" description="Lipoprotein" evidence="8">
    <location>
        <begin position="23"/>
        <end position="265"/>
    </location>
</feature>
<name>A0A7X2MZ69_9CLOT</name>
<comment type="caution">
    <text evidence="9">The sequence shown here is derived from an EMBL/GenBank/DDBJ whole genome shotgun (WGS) entry which is preliminary data.</text>
</comment>
<sequence>MKKFKLLSIALAGILAVGIAGCGKKTASDSKTIVIGVSPSPHKQIMEVAKPILEKEGYKVEIKEFNDYVQPNMALNNGELDANFFQHIPYLNQMVKEKNLDITATVKVHIEPMALYSKKIKKVEDLKNGATIAIPNDATNEARALQVLAKNNIIKIKDGELVTDKDITSNPKNLKFKPVEAAQVPRSLEDVDAAVINGNYAIDAGFNPLTDGLVVEESSSPYANVVAVRTKDKDTEKIKALDKALTSDEVKKFIEKQNGKYVPAF</sequence>
<evidence type="ECO:0000313" key="10">
    <source>
        <dbReference type="Proteomes" id="UP000460287"/>
    </source>
</evidence>
<comment type="similarity">
    <text evidence="6">Belongs to the nlpA lipoprotein family.</text>
</comment>
<dbReference type="Gene3D" id="3.40.190.10">
    <property type="entry name" value="Periplasmic binding protein-like II"/>
    <property type="match status" value="2"/>
</dbReference>
<dbReference type="AlphaFoldDB" id="A0A7X2MZ69"/>